<organism evidence="2 3">
    <name type="scientific">Fulvimarina endophytica</name>
    <dbReference type="NCBI Taxonomy" id="2293836"/>
    <lineage>
        <taxon>Bacteria</taxon>
        <taxon>Pseudomonadati</taxon>
        <taxon>Pseudomonadota</taxon>
        <taxon>Alphaproteobacteria</taxon>
        <taxon>Hyphomicrobiales</taxon>
        <taxon>Aurantimonadaceae</taxon>
        <taxon>Fulvimarina</taxon>
    </lineage>
</organism>
<sequence>MSALCQSFDPDEPETTRHRDDRKAIEAGGFGLFHRFVRGHNSAHRWDRMPADRRQGWIEDFEAGLRAYRAAGGR</sequence>
<gene>
    <name evidence="2" type="ORF">DYI37_03355</name>
</gene>
<feature type="region of interest" description="Disordered" evidence="1">
    <location>
        <begin position="1"/>
        <end position="22"/>
    </location>
</feature>
<dbReference type="EMBL" id="QURL01000001">
    <property type="protein sequence ID" value="RFC66491.1"/>
    <property type="molecule type" value="Genomic_DNA"/>
</dbReference>
<dbReference type="RefSeq" id="WP_116681744.1">
    <property type="nucleotide sequence ID" value="NZ_QURL01000001.1"/>
</dbReference>
<accession>A0A371XBC5</accession>
<dbReference type="AlphaFoldDB" id="A0A371XBC5"/>
<keyword evidence="3" id="KW-1185">Reference proteome</keyword>
<reference evidence="2 3" key="1">
    <citation type="submission" date="2018-08" db="EMBL/GenBank/DDBJ databases">
        <title>Fulvimarina sp. 85, whole genome shotgun sequence.</title>
        <authorList>
            <person name="Tuo L."/>
        </authorList>
    </citation>
    <scope>NUCLEOTIDE SEQUENCE [LARGE SCALE GENOMIC DNA]</scope>
    <source>
        <strain evidence="2 3">85</strain>
    </source>
</reference>
<evidence type="ECO:0000313" key="3">
    <source>
        <dbReference type="Proteomes" id="UP000264310"/>
    </source>
</evidence>
<protein>
    <submittedName>
        <fullName evidence="2">Uncharacterized protein</fullName>
    </submittedName>
</protein>
<name>A0A371XBC5_9HYPH</name>
<evidence type="ECO:0000313" key="2">
    <source>
        <dbReference type="EMBL" id="RFC66491.1"/>
    </source>
</evidence>
<comment type="caution">
    <text evidence="2">The sequence shown here is derived from an EMBL/GenBank/DDBJ whole genome shotgun (WGS) entry which is preliminary data.</text>
</comment>
<proteinExistence type="predicted"/>
<dbReference type="Proteomes" id="UP000264310">
    <property type="component" value="Unassembled WGS sequence"/>
</dbReference>
<evidence type="ECO:0000256" key="1">
    <source>
        <dbReference type="SAM" id="MobiDB-lite"/>
    </source>
</evidence>